<name>A0A9D6Z5F0_9BACT</name>
<dbReference type="InterPro" id="IPR017871">
    <property type="entry name" value="ABC_transporter-like_CS"/>
</dbReference>
<dbReference type="SUPFAM" id="SSF52540">
    <property type="entry name" value="P-loop containing nucleoside triphosphate hydrolases"/>
    <property type="match status" value="1"/>
</dbReference>
<evidence type="ECO:0000313" key="6">
    <source>
        <dbReference type="Proteomes" id="UP000807825"/>
    </source>
</evidence>
<dbReference type="PROSITE" id="PS00211">
    <property type="entry name" value="ABC_TRANSPORTER_1"/>
    <property type="match status" value="1"/>
</dbReference>
<dbReference type="Gene3D" id="3.40.50.300">
    <property type="entry name" value="P-loop containing nucleotide triphosphate hydrolases"/>
    <property type="match status" value="1"/>
</dbReference>
<keyword evidence="1" id="KW-0813">Transport</keyword>
<dbReference type="InterPro" id="IPR051120">
    <property type="entry name" value="ABC_AA/LPS_Transport"/>
</dbReference>
<keyword evidence="3 5" id="KW-0067">ATP-binding</keyword>
<dbReference type="AlphaFoldDB" id="A0A9D6Z5F0"/>
<dbReference type="Proteomes" id="UP000807825">
    <property type="component" value="Unassembled WGS sequence"/>
</dbReference>
<feature type="domain" description="ABC transporter" evidence="4">
    <location>
        <begin position="1"/>
        <end position="229"/>
    </location>
</feature>
<gene>
    <name evidence="5" type="ORF">HY912_18440</name>
</gene>
<dbReference type="GO" id="GO:0016887">
    <property type="term" value="F:ATP hydrolysis activity"/>
    <property type="evidence" value="ECO:0007669"/>
    <property type="project" value="InterPro"/>
</dbReference>
<dbReference type="SMART" id="SM00382">
    <property type="entry name" value="AAA"/>
    <property type="match status" value="1"/>
</dbReference>
<evidence type="ECO:0000256" key="3">
    <source>
        <dbReference type="ARBA" id="ARBA00022840"/>
    </source>
</evidence>
<evidence type="ECO:0000256" key="2">
    <source>
        <dbReference type="ARBA" id="ARBA00022741"/>
    </source>
</evidence>
<keyword evidence="2" id="KW-0547">Nucleotide-binding</keyword>
<dbReference type="CDD" id="cd03219">
    <property type="entry name" value="ABC_Mj1267_LivG_branched"/>
    <property type="match status" value="1"/>
</dbReference>
<dbReference type="PANTHER" id="PTHR45772">
    <property type="entry name" value="CONSERVED COMPONENT OF ABC TRANSPORTER FOR NATURAL AMINO ACIDS-RELATED"/>
    <property type="match status" value="1"/>
</dbReference>
<evidence type="ECO:0000259" key="4">
    <source>
        <dbReference type="PROSITE" id="PS50893"/>
    </source>
</evidence>
<dbReference type="Pfam" id="PF00005">
    <property type="entry name" value="ABC_tran"/>
    <property type="match status" value="1"/>
</dbReference>
<protein>
    <submittedName>
        <fullName evidence="5">ABC transporter ATP-binding protein</fullName>
    </submittedName>
</protein>
<evidence type="ECO:0000313" key="5">
    <source>
        <dbReference type="EMBL" id="MBI5251472.1"/>
    </source>
</evidence>
<dbReference type="PANTHER" id="PTHR45772:SF3">
    <property type="entry name" value="ABC TRANSPORTER ATP-BINDING PROTEIN"/>
    <property type="match status" value="1"/>
</dbReference>
<comment type="caution">
    <text evidence="5">The sequence shown here is derived from an EMBL/GenBank/DDBJ whole genome shotgun (WGS) entry which is preliminary data.</text>
</comment>
<sequence length="235" mass="25856">MAVSGVNLVVNRGDIHAVIGPNGAGKSTLFNLITNYFEPSAGRVLFKGQDITGRPAHAICRMGLARSFQLTNIYPKLTVFESVQMSLLSIEGLAGSLFGSTGKLLQEDTENVLEMVGLIEQRDLIGNLLSHGDKKRLELAITLGNRPEMLLMDEPTAGMAPDETWEIVDLVNKLRLEENLTILFTEHDMDVVFEMADRVSVLHQGLVICDAVPEEVQKDEMVRECYLGSAWPVTS</sequence>
<reference evidence="5" key="1">
    <citation type="submission" date="2020-07" db="EMBL/GenBank/DDBJ databases">
        <title>Huge and variable diversity of episymbiotic CPR bacteria and DPANN archaea in groundwater ecosystems.</title>
        <authorList>
            <person name="He C.Y."/>
            <person name="Keren R."/>
            <person name="Whittaker M."/>
            <person name="Farag I.F."/>
            <person name="Doudna J."/>
            <person name="Cate J.H.D."/>
            <person name="Banfield J.F."/>
        </authorList>
    </citation>
    <scope>NUCLEOTIDE SEQUENCE</scope>
    <source>
        <strain evidence="5">NC_groundwater_1664_Pr3_B-0.1um_52_9</strain>
    </source>
</reference>
<dbReference type="EMBL" id="JACRDE010000484">
    <property type="protein sequence ID" value="MBI5251472.1"/>
    <property type="molecule type" value="Genomic_DNA"/>
</dbReference>
<organism evidence="5 6">
    <name type="scientific">Desulfomonile tiedjei</name>
    <dbReference type="NCBI Taxonomy" id="2358"/>
    <lineage>
        <taxon>Bacteria</taxon>
        <taxon>Pseudomonadati</taxon>
        <taxon>Thermodesulfobacteriota</taxon>
        <taxon>Desulfomonilia</taxon>
        <taxon>Desulfomonilales</taxon>
        <taxon>Desulfomonilaceae</taxon>
        <taxon>Desulfomonile</taxon>
    </lineage>
</organism>
<dbReference type="PROSITE" id="PS50893">
    <property type="entry name" value="ABC_TRANSPORTER_2"/>
    <property type="match status" value="1"/>
</dbReference>
<dbReference type="InterPro" id="IPR003439">
    <property type="entry name" value="ABC_transporter-like_ATP-bd"/>
</dbReference>
<dbReference type="InterPro" id="IPR027417">
    <property type="entry name" value="P-loop_NTPase"/>
</dbReference>
<proteinExistence type="predicted"/>
<dbReference type="InterPro" id="IPR003593">
    <property type="entry name" value="AAA+_ATPase"/>
</dbReference>
<dbReference type="GO" id="GO:0005524">
    <property type="term" value="F:ATP binding"/>
    <property type="evidence" value="ECO:0007669"/>
    <property type="project" value="UniProtKB-KW"/>
</dbReference>
<accession>A0A9D6Z5F0</accession>
<evidence type="ECO:0000256" key="1">
    <source>
        <dbReference type="ARBA" id="ARBA00022448"/>
    </source>
</evidence>
<dbReference type="GO" id="GO:0005886">
    <property type="term" value="C:plasma membrane"/>
    <property type="evidence" value="ECO:0007669"/>
    <property type="project" value="TreeGrafter"/>
</dbReference>